<proteinExistence type="predicted"/>
<evidence type="ECO:0000313" key="1">
    <source>
        <dbReference type="EMBL" id="WOG99114.1"/>
    </source>
</evidence>
<dbReference type="Proteomes" id="UP000077755">
    <property type="component" value="Chromosome 5"/>
</dbReference>
<protein>
    <submittedName>
        <fullName evidence="1">Uncharacterized protein</fullName>
    </submittedName>
</protein>
<reference evidence="1" key="1">
    <citation type="journal article" date="2016" name="Nat. Genet.">
        <title>A high-quality carrot genome assembly provides new insights into carotenoid accumulation and asterid genome evolution.</title>
        <authorList>
            <person name="Iorizzo M."/>
            <person name="Ellison S."/>
            <person name="Senalik D."/>
            <person name="Zeng P."/>
            <person name="Satapoomin P."/>
            <person name="Huang J."/>
            <person name="Bowman M."/>
            <person name="Iovene M."/>
            <person name="Sanseverino W."/>
            <person name="Cavagnaro P."/>
            <person name="Yildiz M."/>
            <person name="Macko-Podgorni A."/>
            <person name="Moranska E."/>
            <person name="Grzebelus E."/>
            <person name="Grzebelus D."/>
            <person name="Ashrafi H."/>
            <person name="Zheng Z."/>
            <person name="Cheng S."/>
            <person name="Spooner D."/>
            <person name="Van Deynze A."/>
            <person name="Simon P."/>
        </authorList>
    </citation>
    <scope>NUCLEOTIDE SEQUENCE</scope>
    <source>
        <tissue evidence="1">Leaf</tissue>
    </source>
</reference>
<organism evidence="1 2">
    <name type="scientific">Daucus carota subsp. sativus</name>
    <name type="common">Carrot</name>
    <dbReference type="NCBI Taxonomy" id="79200"/>
    <lineage>
        <taxon>Eukaryota</taxon>
        <taxon>Viridiplantae</taxon>
        <taxon>Streptophyta</taxon>
        <taxon>Embryophyta</taxon>
        <taxon>Tracheophyta</taxon>
        <taxon>Spermatophyta</taxon>
        <taxon>Magnoliopsida</taxon>
        <taxon>eudicotyledons</taxon>
        <taxon>Gunneridae</taxon>
        <taxon>Pentapetalae</taxon>
        <taxon>asterids</taxon>
        <taxon>campanulids</taxon>
        <taxon>Apiales</taxon>
        <taxon>Apiaceae</taxon>
        <taxon>Apioideae</taxon>
        <taxon>Scandiceae</taxon>
        <taxon>Daucinae</taxon>
        <taxon>Daucus</taxon>
        <taxon>Daucus sect. Daucus</taxon>
    </lineage>
</organism>
<sequence length="65" mass="6891">MTSSSGYLGKQGLLKLKAKYDCNLAQLLAVATASTRHGVGGWGTECYASSETICIIKTQKYATSD</sequence>
<name>A0A164X9J8_DAUCS</name>
<dbReference type="Gramene" id="KZM92875">
    <property type="protein sequence ID" value="KZM92875"/>
    <property type="gene ID" value="DCAR_016120"/>
</dbReference>
<reference evidence="1" key="2">
    <citation type="submission" date="2022-03" db="EMBL/GenBank/DDBJ databases">
        <title>Draft title - Genomic analysis of global carrot germplasm unveils the trajectory of domestication and the origin of high carotenoid orange carrot.</title>
        <authorList>
            <person name="Iorizzo M."/>
            <person name="Ellison S."/>
            <person name="Senalik D."/>
            <person name="Macko-Podgorni A."/>
            <person name="Grzebelus D."/>
            <person name="Bostan H."/>
            <person name="Rolling W."/>
            <person name="Curaba J."/>
            <person name="Simon P."/>
        </authorList>
    </citation>
    <scope>NUCLEOTIDE SEQUENCE</scope>
    <source>
        <tissue evidence="1">Leaf</tissue>
    </source>
</reference>
<gene>
    <name evidence="1" type="ORF">DCAR_0518462</name>
</gene>
<accession>A0A164X9J8</accession>
<evidence type="ECO:0000313" key="2">
    <source>
        <dbReference type="Proteomes" id="UP000077755"/>
    </source>
</evidence>
<dbReference type="EMBL" id="CP093347">
    <property type="protein sequence ID" value="WOG99114.1"/>
    <property type="molecule type" value="Genomic_DNA"/>
</dbReference>
<keyword evidence="2" id="KW-1185">Reference proteome</keyword>
<dbReference type="AlphaFoldDB" id="A0A164X9J8"/>